<reference evidence="3" key="2">
    <citation type="submission" date="2020-08" db="EMBL/GenBank/DDBJ databases">
        <authorList>
            <person name="Cejkova D."/>
            <person name="Kubasova T."/>
            <person name="Jahodarova E."/>
            <person name="Rychlik I."/>
        </authorList>
    </citation>
    <scope>NUCLEOTIDE SEQUENCE</scope>
    <source>
        <strain evidence="3">An423</strain>
    </source>
</reference>
<keyword evidence="1" id="KW-0472">Membrane</keyword>
<name>A0A7W8D166_9FIRM</name>
<keyword evidence="1" id="KW-1133">Transmembrane helix</keyword>
<keyword evidence="5" id="KW-1185">Reference proteome</keyword>
<accession>A0A7W8D166</accession>
<gene>
    <name evidence="3" type="ORF">H5982_01935</name>
    <name evidence="2" type="ORF">HNQ43_001340</name>
</gene>
<evidence type="ECO:0000313" key="2">
    <source>
        <dbReference type="EMBL" id="MBB5185286.1"/>
    </source>
</evidence>
<evidence type="ECO:0000313" key="4">
    <source>
        <dbReference type="Proteomes" id="UP000521313"/>
    </source>
</evidence>
<reference evidence="3 5" key="3">
    <citation type="journal article" date="2021" name="Sci. Rep.">
        <title>The distribution of antibiotic resistance genes in chicken gut microbiota commensals.</title>
        <authorList>
            <person name="Juricova H."/>
            <person name="Matiasovicova J."/>
            <person name="Kubasova T."/>
            <person name="Cejkova D."/>
            <person name="Rychlik I."/>
        </authorList>
    </citation>
    <scope>NUCLEOTIDE SEQUENCE [LARGE SCALE GENOMIC DNA]</scope>
    <source>
        <strain evidence="3 5">An423</strain>
    </source>
</reference>
<feature type="transmembrane region" description="Helical" evidence="1">
    <location>
        <begin position="32"/>
        <end position="52"/>
    </location>
</feature>
<dbReference type="EMBL" id="JACHHD010000013">
    <property type="protein sequence ID" value="MBB5185286.1"/>
    <property type="molecule type" value="Genomic_DNA"/>
</dbReference>
<dbReference type="InterPro" id="IPR054198">
    <property type="entry name" value="DUF6903"/>
</dbReference>
<keyword evidence="1" id="KW-0812">Transmembrane</keyword>
<feature type="transmembrane region" description="Helical" evidence="1">
    <location>
        <begin position="9"/>
        <end position="26"/>
    </location>
</feature>
<evidence type="ECO:0000256" key="1">
    <source>
        <dbReference type="SAM" id="Phobius"/>
    </source>
</evidence>
<comment type="caution">
    <text evidence="2">The sequence shown here is derived from an EMBL/GenBank/DDBJ whole genome shotgun (WGS) entry which is preliminary data.</text>
</comment>
<evidence type="ECO:0000313" key="3">
    <source>
        <dbReference type="EMBL" id="MBM6830866.1"/>
    </source>
</evidence>
<protein>
    <submittedName>
        <fullName evidence="2">Flp pilus assembly protein TadB</fullName>
    </submittedName>
</protein>
<proteinExistence type="predicted"/>
<dbReference type="EMBL" id="JACJLU010000002">
    <property type="protein sequence ID" value="MBM6830866.1"/>
    <property type="molecule type" value="Genomic_DNA"/>
</dbReference>
<reference evidence="2 4" key="1">
    <citation type="submission" date="2020-08" db="EMBL/GenBank/DDBJ databases">
        <title>Genomic Encyclopedia of Type Strains, Phase IV (KMG-IV): sequencing the most valuable type-strain genomes for metagenomic binning, comparative biology and taxonomic classification.</title>
        <authorList>
            <person name="Goeker M."/>
        </authorList>
    </citation>
    <scope>NUCLEOTIDE SEQUENCE [LARGE SCALE GENOMIC DNA]</scope>
    <source>
        <strain evidence="2 4">DSM 26963</strain>
    </source>
</reference>
<organism evidence="2 4">
    <name type="scientific">Faecalicoccus acidiformans</name>
    <dbReference type="NCBI Taxonomy" id="915173"/>
    <lineage>
        <taxon>Bacteria</taxon>
        <taxon>Bacillati</taxon>
        <taxon>Bacillota</taxon>
        <taxon>Erysipelotrichia</taxon>
        <taxon>Erysipelotrichales</taxon>
        <taxon>Erysipelotrichaceae</taxon>
        <taxon>Faecalicoccus</taxon>
    </lineage>
</organism>
<dbReference type="Pfam" id="PF21844">
    <property type="entry name" value="DUF6903"/>
    <property type="match status" value="1"/>
</dbReference>
<dbReference type="Proteomes" id="UP000521313">
    <property type="component" value="Unassembled WGS sequence"/>
</dbReference>
<dbReference type="RefSeq" id="WP_183376073.1">
    <property type="nucleotide sequence ID" value="NZ_CALVCN010000007.1"/>
</dbReference>
<dbReference type="AlphaFoldDB" id="A0A7W8D166"/>
<sequence length="57" mass="6622">MYESNIFKTILKFVAFFICVGLVVYGQKTVGIQYLLIQIVGVIGILILIYLYNRKYQ</sequence>
<dbReference type="Proteomes" id="UP000775500">
    <property type="component" value="Unassembled WGS sequence"/>
</dbReference>
<evidence type="ECO:0000313" key="5">
    <source>
        <dbReference type="Proteomes" id="UP000775500"/>
    </source>
</evidence>